<dbReference type="AlphaFoldDB" id="A0A024G908"/>
<name>A0A024G908_9STRA</name>
<evidence type="ECO:0000256" key="1">
    <source>
        <dbReference type="ARBA" id="ARBA00004123"/>
    </source>
</evidence>
<comment type="subcellular location">
    <subcellularLocation>
        <location evidence="1">Nucleus</location>
    </subcellularLocation>
</comment>
<protein>
    <recommendedName>
        <fullName evidence="3">CCT domain-containing protein</fullName>
    </recommendedName>
</protein>
<accession>A0A024G908</accession>
<organism evidence="4 5">
    <name type="scientific">Albugo candida</name>
    <dbReference type="NCBI Taxonomy" id="65357"/>
    <lineage>
        <taxon>Eukaryota</taxon>
        <taxon>Sar</taxon>
        <taxon>Stramenopiles</taxon>
        <taxon>Oomycota</taxon>
        <taxon>Peronosporomycetes</taxon>
        <taxon>Albuginales</taxon>
        <taxon>Albuginaceae</taxon>
        <taxon>Albugo</taxon>
    </lineage>
</organism>
<keyword evidence="5" id="KW-1185">Reference proteome</keyword>
<feature type="domain" description="CCT" evidence="3">
    <location>
        <begin position="298"/>
        <end position="340"/>
    </location>
</feature>
<dbReference type="GO" id="GO:0005634">
    <property type="term" value="C:nucleus"/>
    <property type="evidence" value="ECO:0007669"/>
    <property type="project" value="UniProtKB-SubCell"/>
</dbReference>
<dbReference type="Pfam" id="PF06203">
    <property type="entry name" value="CCT"/>
    <property type="match status" value="1"/>
</dbReference>
<gene>
    <name evidence="4" type="ORF">BN9_040220</name>
</gene>
<evidence type="ECO:0000259" key="3">
    <source>
        <dbReference type="PROSITE" id="PS51017"/>
    </source>
</evidence>
<reference evidence="4 5" key="1">
    <citation type="submission" date="2012-05" db="EMBL/GenBank/DDBJ databases">
        <title>Recombination and specialization in a pathogen metapopulation.</title>
        <authorList>
            <person name="Gardiner A."/>
            <person name="Kemen E."/>
            <person name="Schultz-Larsen T."/>
            <person name="MacLean D."/>
            <person name="Van Oosterhout C."/>
            <person name="Jones J.D.G."/>
        </authorList>
    </citation>
    <scope>NUCLEOTIDE SEQUENCE [LARGE SCALE GENOMIC DNA]</scope>
    <source>
        <strain evidence="4 5">Ac Nc2</strain>
    </source>
</reference>
<dbReference type="InParanoid" id="A0A024G908"/>
<dbReference type="InterPro" id="IPR010402">
    <property type="entry name" value="CCT_domain"/>
</dbReference>
<dbReference type="PANTHER" id="PTHR31319">
    <property type="entry name" value="ZINC FINGER PROTEIN CONSTANS-LIKE 4"/>
    <property type="match status" value="1"/>
</dbReference>
<evidence type="ECO:0000313" key="5">
    <source>
        <dbReference type="Proteomes" id="UP000053237"/>
    </source>
</evidence>
<dbReference type="Proteomes" id="UP000053237">
    <property type="component" value="Unassembled WGS sequence"/>
</dbReference>
<evidence type="ECO:0000313" key="4">
    <source>
        <dbReference type="EMBL" id="CCI43238.1"/>
    </source>
</evidence>
<dbReference type="EMBL" id="CAIX01000046">
    <property type="protein sequence ID" value="CCI43238.1"/>
    <property type="molecule type" value="Genomic_DNA"/>
</dbReference>
<evidence type="ECO:0000256" key="2">
    <source>
        <dbReference type="ARBA" id="ARBA00023242"/>
    </source>
</evidence>
<dbReference type="PROSITE" id="PS51017">
    <property type="entry name" value="CCT"/>
    <property type="match status" value="1"/>
</dbReference>
<dbReference type="STRING" id="65357.A0A024G908"/>
<sequence length="353" mass="40407">MESEAAETLMSLSAPNGARFAARMGYWRTQLAKRKKKNYQESQLSPNGTATASIIAMSLPSNSTHSERKHAQFPQELQWNSSIKCTERDVAHKSHCMDETASSSSSDMMSPRRFRNGVDELDLTPSEEEMMGFRHDNEGMCLNRAMTGSLLDDLCAVAAQDDGKWATQKRATTFSKPILIPRGSNLYREGFHKHSNLGYRRFGRDMDFEIFPSESDDDVHLHESYHQSPDYRQRLRLASVGSSDTGSEYGGLGRRHLEDFNRMEISAYSENDPFKSTFGSTTDQSYSKCIGNYSPSARKKRIERFLEKRKHRVWSKKVDYDVRKVFANSRLRVKGRFVKKEDEELLCKLLSMT</sequence>
<dbReference type="InterPro" id="IPR045281">
    <property type="entry name" value="CONSTANS-like"/>
</dbReference>
<dbReference type="OrthoDB" id="153872at2759"/>
<proteinExistence type="predicted"/>
<comment type="caution">
    <text evidence="4">The sequence shown here is derived from an EMBL/GenBank/DDBJ whole genome shotgun (WGS) entry which is preliminary data.</text>
</comment>
<dbReference type="PANTHER" id="PTHR31319:SF77">
    <property type="entry name" value="ZINC FINGER PROTEIN CONSTANS-LIKE 4"/>
    <property type="match status" value="1"/>
</dbReference>
<keyword evidence="2" id="KW-0539">Nucleus</keyword>